<dbReference type="Pfam" id="PF00571">
    <property type="entry name" value="CBS"/>
    <property type="match status" value="2"/>
</dbReference>
<dbReference type="InterPro" id="IPR008915">
    <property type="entry name" value="Peptidase_M50"/>
</dbReference>
<evidence type="ECO:0000313" key="20">
    <source>
        <dbReference type="Proteomes" id="UP000238362"/>
    </source>
</evidence>
<feature type="binding site" evidence="16">
    <location>
        <position position="67"/>
    </location>
    <ligand>
        <name>Zn(2+)</name>
        <dbReference type="ChEBI" id="CHEBI:29105"/>
        <note>catalytic</note>
    </ligand>
</feature>
<evidence type="ECO:0000256" key="7">
    <source>
        <dbReference type="ARBA" id="ARBA00022737"/>
    </source>
</evidence>
<feature type="active site" evidence="15">
    <location>
        <position position="68"/>
    </location>
</feature>
<keyword evidence="8 14" id="KW-0378">Hydrolase</keyword>
<evidence type="ECO:0000256" key="3">
    <source>
        <dbReference type="ARBA" id="ARBA00022475"/>
    </source>
</evidence>
<keyword evidence="6 14" id="KW-0479">Metal-binding</keyword>
<keyword evidence="3 14" id="KW-1003">Cell membrane</keyword>
<feature type="transmembrane region" description="Helical" evidence="14">
    <location>
        <begin position="46"/>
        <end position="67"/>
    </location>
</feature>
<accession>A0A2T0LXF5</accession>
<comment type="subcellular location">
    <subcellularLocation>
        <location evidence="1 14">Cell membrane</location>
        <topology evidence="1 14">Multi-pass membrane protein</topology>
    </subcellularLocation>
</comment>
<feature type="binding site" evidence="16">
    <location>
        <position position="71"/>
    </location>
    <ligand>
        <name>Zn(2+)</name>
        <dbReference type="ChEBI" id="CHEBI:29105"/>
        <note>catalytic</note>
    </ligand>
</feature>
<dbReference type="GO" id="GO:0046872">
    <property type="term" value="F:metal ion binding"/>
    <property type="evidence" value="ECO:0007669"/>
    <property type="project" value="UniProtKB-UniRule"/>
</dbReference>
<evidence type="ECO:0000256" key="8">
    <source>
        <dbReference type="ARBA" id="ARBA00022801"/>
    </source>
</evidence>
<evidence type="ECO:0000256" key="1">
    <source>
        <dbReference type="ARBA" id="ARBA00004651"/>
    </source>
</evidence>
<feature type="transmembrane region" description="Helical" evidence="14">
    <location>
        <begin position="12"/>
        <end position="34"/>
    </location>
</feature>
<dbReference type="Gene3D" id="3.10.580.10">
    <property type="entry name" value="CBS-domain"/>
    <property type="match status" value="1"/>
</dbReference>
<dbReference type="Pfam" id="PF02163">
    <property type="entry name" value="Peptidase_M50"/>
    <property type="match status" value="2"/>
</dbReference>
<sequence length="395" mass="42172">MTPTIKLGRIGGVQVGVHWSVLGILAILVVALGFARWPQLLPGYPWYVYVFAALVGAVLFLGSLLAHEVSHAIVARRNDIPVEGITLWLLGGVARLRGEARTPGAELRIAAAGPLTSVAVAVFFALVTGLLVLADAPDLVSAIAGYLAAVNVVLAVFNLVPAAPLDGGRILRAALWKWRGDRTRAAIWSARAGRGFGLFLIFLGAWRLLFAGFGDGLWWILIGLFITSMASAEERQAEFGSAVAGVRVRDVMTPDPDTTDGESTVADFLRDVALARRHSAFPLLDQAGRLQGLITLNRLKQVPPDRRETTPLREVACPPGEIAMAEPDEPVSDLLERLGGCADGRALVFSEGNLVGIVSPSDISRLVTLRGLDTGWSRGGADVTTSPYARPERRV</sequence>
<keyword evidence="4 14" id="KW-0645">Protease</keyword>
<comment type="caution">
    <text evidence="19">The sequence shown here is derived from an EMBL/GenBank/DDBJ whole genome shotgun (WGS) entry which is preliminary data.</text>
</comment>
<dbReference type="PIRSF" id="PIRSF006404">
    <property type="entry name" value="UCP006404_Pept_M50_CBS"/>
    <property type="match status" value="1"/>
</dbReference>
<keyword evidence="5 14" id="KW-0812">Transmembrane</keyword>
<evidence type="ECO:0000256" key="10">
    <source>
        <dbReference type="ARBA" id="ARBA00022989"/>
    </source>
</evidence>
<feature type="transmembrane region" description="Helical" evidence="14">
    <location>
        <begin position="192"/>
        <end position="210"/>
    </location>
</feature>
<gene>
    <name evidence="19" type="ORF">B0I33_104456</name>
</gene>
<feature type="domain" description="CBS" evidence="18">
    <location>
        <begin position="252"/>
        <end position="309"/>
    </location>
</feature>
<evidence type="ECO:0000256" key="17">
    <source>
        <dbReference type="PROSITE-ProRule" id="PRU00703"/>
    </source>
</evidence>
<keyword evidence="12 17" id="KW-0129">CBS domain</keyword>
<dbReference type="CDD" id="cd06164">
    <property type="entry name" value="S2P-M50_SpoIVFB_CBS"/>
    <property type="match status" value="1"/>
</dbReference>
<evidence type="ECO:0000259" key="18">
    <source>
        <dbReference type="PROSITE" id="PS51371"/>
    </source>
</evidence>
<dbReference type="InterPro" id="IPR000644">
    <property type="entry name" value="CBS_dom"/>
</dbReference>
<keyword evidence="10 14" id="KW-1133">Transmembrane helix</keyword>
<dbReference type="GO" id="GO:0008237">
    <property type="term" value="F:metallopeptidase activity"/>
    <property type="evidence" value="ECO:0007669"/>
    <property type="project" value="UniProtKB-UniRule"/>
</dbReference>
<dbReference type="GO" id="GO:0006508">
    <property type="term" value="P:proteolysis"/>
    <property type="evidence" value="ECO:0007669"/>
    <property type="project" value="UniProtKB-KW"/>
</dbReference>
<feature type="transmembrane region" description="Helical" evidence="14">
    <location>
        <begin position="109"/>
        <end position="133"/>
    </location>
</feature>
<evidence type="ECO:0000256" key="12">
    <source>
        <dbReference type="ARBA" id="ARBA00023122"/>
    </source>
</evidence>
<keyword evidence="7" id="KW-0677">Repeat</keyword>
<reference evidence="19 20" key="1">
    <citation type="submission" date="2018-03" db="EMBL/GenBank/DDBJ databases">
        <title>Genomic Encyclopedia of Type Strains, Phase III (KMG-III): the genomes of soil and plant-associated and newly described type strains.</title>
        <authorList>
            <person name="Whitman W."/>
        </authorList>
    </citation>
    <scope>NUCLEOTIDE SEQUENCE [LARGE SCALE GENOMIC DNA]</scope>
    <source>
        <strain evidence="19 20">CGMCC 4.7125</strain>
    </source>
</reference>
<keyword evidence="13 14" id="KW-0472">Membrane</keyword>
<evidence type="ECO:0000256" key="6">
    <source>
        <dbReference type="ARBA" id="ARBA00022723"/>
    </source>
</evidence>
<protein>
    <recommendedName>
        <fullName evidence="14">Zinc metalloprotease</fullName>
    </recommendedName>
</protein>
<evidence type="ECO:0000256" key="9">
    <source>
        <dbReference type="ARBA" id="ARBA00022833"/>
    </source>
</evidence>
<dbReference type="OrthoDB" id="9781963at2"/>
<organism evidence="19 20">
    <name type="scientific">Prauserella shujinwangii</name>
    <dbReference type="NCBI Taxonomy" id="1453103"/>
    <lineage>
        <taxon>Bacteria</taxon>
        <taxon>Bacillati</taxon>
        <taxon>Actinomycetota</taxon>
        <taxon>Actinomycetes</taxon>
        <taxon>Pseudonocardiales</taxon>
        <taxon>Pseudonocardiaceae</taxon>
        <taxon>Prauserella</taxon>
    </lineage>
</organism>
<keyword evidence="9 14" id="KW-0862">Zinc</keyword>
<comment type="cofactor">
    <cofactor evidence="14 16">
        <name>Zn(2+)</name>
        <dbReference type="ChEBI" id="CHEBI:29105"/>
    </cofactor>
    <text evidence="14 16">Binds 1 zinc ion per subunit.</text>
</comment>
<dbReference type="PROSITE" id="PS51371">
    <property type="entry name" value="CBS"/>
    <property type="match status" value="2"/>
</dbReference>
<feature type="binding site" evidence="16">
    <location>
        <position position="166"/>
    </location>
    <ligand>
        <name>Zn(2+)</name>
        <dbReference type="ChEBI" id="CHEBI:29105"/>
        <note>catalytic</note>
    </ligand>
</feature>
<keyword evidence="20" id="KW-1185">Reference proteome</keyword>
<evidence type="ECO:0000256" key="5">
    <source>
        <dbReference type="ARBA" id="ARBA00022692"/>
    </source>
</evidence>
<dbReference type="AlphaFoldDB" id="A0A2T0LXF5"/>
<evidence type="ECO:0000256" key="15">
    <source>
        <dbReference type="PIRSR" id="PIRSR006404-1"/>
    </source>
</evidence>
<dbReference type="InterPro" id="IPR016483">
    <property type="entry name" value="UCP006404_Pept_M50_CBS"/>
</dbReference>
<comment type="similarity">
    <text evidence="2 14">Belongs to the peptidase M50B family.</text>
</comment>
<feature type="transmembrane region" description="Helical" evidence="14">
    <location>
        <begin position="139"/>
        <end position="160"/>
    </location>
</feature>
<evidence type="ECO:0000256" key="14">
    <source>
        <dbReference type="PIRNR" id="PIRNR006404"/>
    </source>
</evidence>
<dbReference type="PANTHER" id="PTHR39188">
    <property type="entry name" value="MEMBRANE-ASSOCIATED ZINC METALLOPROTEASE M50B"/>
    <property type="match status" value="1"/>
</dbReference>
<dbReference type="EMBL" id="PVNH01000004">
    <property type="protein sequence ID" value="PRX48639.1"/>
    <property type="molecule type" value="Genomic_DNA"/>
</dbReference>
<evidence type="ECO:0000256" key="13">
    <source>
        <dbReference type="ARBA" id="ARBA00023136"/>
    </source>
</evidence>
<proteinExistence type="inferred from homology"/>
<dbReference type="RefSeq" id="WP_106178697.1">
    <property type="nucleotide sequence ID" value="NZ_PVNH01000004.1"/>
</dbReference>
<dbReference type="InterPro" id="IPR046342">
    <property type="entry name" value="CBS_dom_sf"/>
</dbReference>
<evidence type="ECO:0000256" key="16">
    <source>
        <dbReference type="PIRSR" id="PIRSR006404-2"/>
    </source>
</evidence>
<evidence type="ECO:0000256" key="2">
    <source>
        <dbReference type="ARBA" id="ARBA00007931"/>
    </source>
</evidence>
<dbReference type="SUPFAM" id="SSF54631">
    <property type="entry name" value="CBS-domain pair"/>
    <property type="match status" value="1"/>
</dbReference>
<evidence type="ECO:0000256" key="11">
    <source>
        <dbReference type="ARBA" id="ARBA00023049"/>
    </source>
</evidence>
<feature type="domain" description="CBS" evidence="18">
    <location>
        <begin position="317"/>
        <end position="374"/>
    </location>
</feature>
<dbReference type="PANTHER" id="PTHR39188:SF3">
    <property type="entry name" value="STAGE IV SPORULATION PROTEIN FB"/>
    <property type="match status" value="1"/>
</dbReference>
<name>A0A2T0LXF5_9PSEU</name>
<dbReference type="Proteomes" id="UP000238362">
    <property type="component" value="Unassembled WGS sequence"/>
</dbReference>
<dbReference type="GO" id="GO:0005886">
    <property type="term" value="C:plasma membrane"/>
    <property type="evidence" value="ECO:0007669"/>
    <property type="project" value="UniProtKB-SubCell"/>
</dbReference>
<keyword evidence="11 14" id="KW-0482">Metalloprotease</keyword>
<evidence type="ECO:0000313" key="19">
    <source>
        <dbReference type="EMBL" id="PRX48639.1"/>
    </source>
</evidence>
<evidence type="ECO:0000256" key="4">
    <source>
        <dbReference type="ARBA" id="ARBA00022670"/>
    </source>
</evidence>
<dbReference type="SMART" id="SM00116">
    <property type="entry name" value="CBS"/>
    <property type="match status" value="2"/>
</dbReference>